<dbReference type="OrthoDB" id="10376243at2759"/>
<dbReference type="KEGG" id="mlr:MELLADRAFT_58919"/>
<feature type="compositionally biased region" description="Polar residues" evidence="1">
    <location>
        <begin position="426"/>
        <end position="439"/>
    </location>
</feature>
<dbReference type="InParanoid" id="F4R6E8"/>
<sequence>MSRIGKLTTEPSPDMKRTYPQCIPVLTARLKIKAPSFFSGEYAFRNFTVFATHMAGSSQTIIRFYVLWQLVIVQSHLNLSLDPYVIPYGMALSSSLVTLMIQTLVQVSLLGRAQKLDRIATYSAALATERDEDGAASLSLDSHSIGISTGDDDIKEWAVALRNRRLITHSQYLHQGSSIWRWKALQCLIAIGPFENNKNIALIGTSSSSNDKAARVTAITPIWYMLSAVVDVLISSSTICDLGGIRKQVTNLRNSRNDTSHGDIWSVSQQCTDYFHHSLFHSAREGMAITLIAVLSTSLKSQEARSSIRLSTGPYHLMASSEKRGKNPSIIDAVTKKHCSDAEPPKSLPTAMIRDNPNLSLIYDSFDSRSQSTESSSISQSTLDHRGQATSRTSPISQPHRESTSTVSSNSAYPFQSRFSDWGTATPDNSTLATRSTKS</sequence>
<dbReference type="HOGENOM" id="CLU_502550_0_0_1"/>
<proteinExistence type="predicted"/>
<protein>
    <submittedName>
        <fullName evidence="2">Uncharacterized protein</fullName>
    </submittedName>
</protein>
<organism evidence="3">
    <name type="scientific">Melampsora larici-populina (strain 98AG31 / pathotype 3-4-7)</name>
    <name type="common">Poplar leaf rust fungus</name>
    <dbReference type="NCBI Taxonomy" id="747676"/>
    <lineage>
        <taxon>Eukaryota</taxon>
        <taxon>Fungi</taxon>
        <taxon>Dikarya</taxon>
        <taxon>Basidiomycota</taxon>
        <taxon>Pucciniomycotina</taxon>
        <taxon>Pucciniomycetes</taxon>
        <taxon>Pucciniales</taxon>
        <taxon>Melampsoraceae</taxon>
        <taxon>Melampsora</taxon>
    </lineage>
</organism>
<gene>
    <name evidence="2" type="ORF">MELLADRAFT_58919</name>
</gene>
<accession>F4R6E8</accession>
<evidence type="ECO:0000313" key="3">
    <source>
        <dbReference type="Proteomes" id="UP000001072"/>
    </source>
</evidence>
<evidence type="ECO:0000313" key="2">
    <source>
        <dbReference type="EMBL" id="EGG12474.1"/>
    </source>
</evidence>
<feature type="compositionally biased region" description="Low complexity" evidence="1">
    <location>
        <begin position="371"/>
        <end position="381"/>
    </location>
</feature>
<name>F4R6E8_MELLP</name>
<dbReference type="VEuPathDB" id="FungiDB:MELLADRAFT_58919"/>
<feature type="compositionally biased region" description="Polar residues" evidence="1">
    <location>
        <begin position="404"/>
        <end position="419"/>
    </location>
</feature>
<feature type="region of interest" description="Disordered" evidence="1">
    <location>
        <begin position="371"/>
        <end position="439"/>
    </location>
</feature>
<dbReference type="AlphaFoldDB" id="F4R6E8"/>
<evidence type="ECO:0000256" key="1">
    <source>
        <dbReference type="SAM" id="MobiDB-lite"/>
    </source>
</evidence>
<dbReference type="RefSeq" id="XP_007404849.1">
    <property type="nucleotide sequence ID" value="XM_007404787.1"/>
</dbReference>
<dbReference type="Proteomes" id="UP000001072">
    <property type="component" value="Unassembled WGS sequence"/>
</dbReference>
<dbReference type="GeneID" id="18929254"/>
<feature type="compositionally biased region" description="Polar residues" evidence="1">
    <location>
        <begin position="388"/>
        <end position="397"/>
    </location>
</feature>
<reference evidence="3" key="1">
    <citation type="journal article" date="2011" name="Proc. Natl. Acad. Sci. U.S.A.">
        <title>Obligate biotrophy features unraveled by the genomic analysis of rust fungi.</title>
        <authorList>
            <person name="Duplessis S."/>
            <person name="Cuomo C.A."/>
            <person name="Lin Y.-C."/>
            <person name="Aerts A."/>
            <person name="Tisserant E."/>
            <person name="Veneault-Fourrey C."/>
            <person name="Joly D.L."/>
            <person name="Hacquard S."/>
            <person name="Amselem J."/>
            <person name="Cantarel B.L."/>
            <person name="Chiu R."/>
            <person name="Coutinho P.M."/>
            <person name="Feau N."/>
            <person name="Field M."/>
            <person name="Frey P."/>
            <person name="Gelhaye E."/>
            <person name="Goldberg J."/>
            <person name="Grabherr M.G."/>
            <person name="Kodira C.D."/>
            <person name="Kohler A."/>
            <person name="Kuees U."/>
            <person name="Lindquist E.A."/>
            <person name="Lucas S.M."/>
            <person name="Mago R."/>
            <person name="Mauceli E."/>
            <person name="Morin E."/>
            <person name="Murat C."/>
            <person name="Pangilinan J.L."/>
            <person name="Park R."/>
            <person name="Pearson M."/>
            <person name="Quesneville H."/>
            <person name="Rouhier N."/>
            <person name="Sakthikumar S."/>
            <person name="Salamov A.A."/>
            <person name="Schmutz J."/>
            <person name="Selles B."/>
            <person name="Shapiro H."/>
            <person name="Tanguay P."/>
            <person name="Tuskan G.A."/>
            <person name="Henrissat B."/>
            <person name="Van de Peer Y."/>
            <person name="Rouze P."/>
            <person name="Ellis J.G."/>
            <person name="Dodds P.N."/>
            <person name="Schein J.E."/>
            <person name="Zhong S."/>
            <person name="Hamelin R.C."/>
            <person name="Grigoriev I.V."/>
            <person name="Szabo L.J."/>
            <person name="Martin F."/>
        </authorList>
    </citation>
    <scope>NUCLEOTIDE SEQUENCE [LARGE SCALE GENOMIC DNA]</scope>
    <source>
        <strain evidence="3">98AG31 / pathotype 3-4-7</strain>
    </source>
</reference>
<keyword evidence="3" id="KW-1185">Reference proteome</keyword>
<dbReference type="EMBL" id="GL883091">
    <property type="protein sequence ID" value="EGG12474.1"/>
    <property type="molecule type" value="Genomic_DNA"/>
</dbReference>